<proteinExistence type="predicted"/>
<evidence type="ECO:0000313" key="2">
    <source>
        <dbReference type="EMBL" id="MED6179395.1"/>
    </source>
</evidence>
<keyword evidence="3" id="KW-1185">Reference proteome</keyword>
<comment type="caution">
    <text evidence="2">The sequence shown here is derived from an EMBL/GenBank/DDBJ whole genome shotgun (WGS) entry which is preliminary data.</text>
</comment>
<dbReference type="EMBL" id="JASCZI010181244">
    <property type="protein sequence ID" value="MED6179395.1"/>
    <property type="molecule type" value="Genomic_DNA"/>
</dbReference>
<feature type="compositionally biased region" description="Polar residues" evidence="1">
    <location>
        <begin position="27"/>
        <end position="40"/>
    </location>
</feature>
<evidence type="ECO:0000256" key="1">
    <source>
        <dbReference type="SAM" id="MobiDB-lite"/>
    </source>
</evidence>
<accession>A0ABU6W2R7</accession>
<evidence type="ECO:0000313" key="3">
    <source>
        <dbReference type="Proteomes" id="UP001341840"/>
    </source>
</evidence>
<dbReference type="Proteomes" id="UP001341840">
    <property type="component" value="Unassembled WGS sequence"/>
</dbReference>
<reference evidence="2 3" key="1">
    <citation type="journal article" date="2023" name="Plants (Basel)">
        <title>Bridging the Gap: Combining Genomics and Transcriptomics Approaches to Understand Stylosanthes scabra, an Orphan Legume from the Brazilian Caatinga.</title>
        <authorList>
            <person name="Ferreira-Neto J.R.C."/>
            <person name="da Silva M.D."/>
            <person name="Binneck E."/>
            <person name="de Melo N.F."/>
            <person name="da Silva R.H."/>
            <person name="de Melo A.L.T.M."/>
            <person name="Pandolfi V."/>
            <person name="Bustamante F.O."/>
            <person name="Brasileiro-Vidal A.C."/>
            <person name="Benko-Iseppon A.M."/>
        </authorList>
    </citation>
    <scope>NUCLEOTIDE SEQUENCE [LARGE SCALE GENOMIC DNA]</scope>
    <source>
        <tissue evidence="2">Leaves</tissue>
    </source>
</reference>
<gene>
    <name evidence="2" type="ORF">PIB30_000508</name>
</gene>
<protein>
    <submittedName>
        <fullName evidence="2">Uncharacterized protein</fullName>
    </submittedName>
</protein>
<feature type="compositionally biased region" description="Basic and acidic residues" evidence="1">
    <location>
        <begin position="50"/>
        <end position="65"/>
    </location>
</feature>
<feature type="region of interest" description="Disordered" evidence="1">
    <location>
        <begin position="1"/>
        <end position="69"/>
    </location>
</feature>
<sequence length="88" mass="9853">MPRKPRFPKPSEVAPNAEVGKLHRTSHISGASTQHVSHPESSSRSGARARHSEIRPFRPPRDKAFSDLSDGVENHHLSRDVQHMCIDL</sequence>
<name>A0ABU6W2R7_9FABA</name>
<organism evidence="2 3">
    <name type="scientific">Stylosanthes scabra</name>
    <dbReference type="NCBI Taxonomy" id="79078"/>
    <lineage>
        <taxon>Eukaryota</taxon>
        <taxon>Viridiplantae</taxon>
        <taxon>Streptophyta</taxon>
        <taxon>Embryophyta</taxon>
        <taxon>Tracheophyta</taxon>
        <taxon>Spermatophyta</taxon>
        <taxon>Magnoliopsida</taxon>
        <taxon>eudicotyledons</taxon>
        <taxon>Gunneridae</taxon>
        <taxon>Pentapetalae</taxon>
        <taxon>rosids</taxon>
        <taxon>fabids</taxon>
        <taxon>Fabales</taxon>
        <taxon>Fabaceae</taxon>
        <taxon>Papilionoideae</taxon>
        <taxon>50 kb inversion clade</taxon>
        <taxon>dalbergioids sensu lato</taxon>
        <taxon>Dalbergieae</taxon>
        <taxon>Pterocarpus clade</taxon>
        <taxon>Stylosanthes</taxon>
    </lineage>
</organism>